<protein>
    <submittedName>
        <fullName evidence="2">Uncharacterized protein</fullName>
    </submittedName>
</protein>
<dbReference type="RefSeq" id="WP_019628442.1">
    <property type="nucleotide sequence ID" value="NZ_CP011367.1"/>
</dbReference>
<dbReference type="Proteomes" id="UP000064201">
    <property type="component" value="Chromosome"/>
</dbReference>
<dbReference type="OrthoDB" id="9935016at2"/>
<dbReference type="KEGG" id="tvr:TVD_04015"/>
<evidence type="ECO:0000313" key="2">
    <source>
        <dbReference type="EMBL" id="AKJ94586.1"/>
    </source>
</evidence>
<sequence length="97" mass="10410">MSSVIRKSCKDADGPSRFLSLPVYAVALALGGMLAGCSDPGPAQEAGEAVDETIEEVDEDLRGWIEDLREDEVQEDESGRGGHDDAFSEEDPAHDMD</sequence>
<evidence type="ECO:0000313" key="3">
    <source>
        <dbReference type="Proteomes" id="UP000064201"/>
    </source>
</evidence>
<feature type="compositionally biased region" description="Basic and acidic residues" evidence="1">
    <location>
        <begin position="77"/>
        <end position="97"/>
    </location>
</feature>
<dbReference type="AlphaFoldDB" id="A0A0G3G6U0"/>
<proteinExistence type="predicted"/>
<accession>A0A0G3G6U0</accession>
<dbReference type="PATRIC" id="fig|106634.4.peg.816"/>
<reference evidence="2 3" key="1">
    <citation type="submission" date="2015-04" db="EMBL/GenBank/DDBJ databases">
        <title>Complete Sequence for the Genome of the Thioalkalivibrio versutus D301.</title>
        <authorList>
            <person name="Mu T."/>
            <person name="Zhou J."/>
            <person name="Xu X."/>
        </authorList>
    </citation>
    <scope>NUCLEOTIDE SEQUENCE [LARGE SCALE GENOMIC DNA]</scope>
    <source>
        <strain evidence="2 3">D301</strain>
    </source>
</reference>
<keyword evidence="3" id="KW-1185">Reference proteome</keyword>
<evidence type="ECO:0000256" key="1">
    <source>
        <dbReference type="SAM" id="MobiDB-lite"/>
    </source>
</evidence>
<gene>
    <name evidence="2" type="ORF">TVD_04015</name>
</gene>
<dbReference type="EMBL" id="CP011367">
    <property type="protein sequence ID" value="AKJ94586.1"/>
    <property type="molecule type" value="Genomic_DNA"/>
</dbReference>
<name>A0A0G3G6U0_9GAMM</name>
<organism evidence="2 3">
    <name type="scientific">Thioalkalivibrio versutus</name>
    <dbReference type="NCBI Taxonomy" id="106634"/>
    <lineage>
        <taxon>Bacteria</taxon>
        <taxon>Pseudomonadati</taxon>
        <taxon>Pseudomonadota</taxon>
        <taxon>Gammaproteobacteria</taxon>
        <taxon>Chromatiales</taxon>
        <taxon>Ectothiorhodospiraceae</taxon>
        <taxon>Thioalkalivibrio</taxon>
    </lineage>
</organism>
<feature type="region of interest" description="Disordered" evidence="1">
    <location>
        <begin position="66"/>
        <end position="97"/>
    </location>
</feature>